<evidence type="ECO:0000256" key="4">
    <source>
        <dbReference type="ARBA" id="ARBA00022759"/>
    </source>
</evidence>
<organism evidence="9 10">
    <name type="scientific">Microthyrium microscopicum</name>
    <dbReference type="NCBI Taxonomy" id="703497"/>
    <lineage>
        <taxon>Eukaryota</taxon>
        <taxon>Fungi</taxon>
        <taxon>Dikarya</taxon>
        <taxon>Ascomycota</taxon>
        <taxon>Pezizomycotina</taxon>
        <taxon>Dothideomycetes</taxon>
        <taxon>Dothideomycetes incertae sedis</taxon>
        <taxon>Microthyriales</taxon>
        <taxon>Microthyriaceae</taxon>
        <taxon>Microthyrium</taxon>
    </lineage>
</organism>
<dbReference type="Pfam" id="PF02265">
    <property type="entry name" value="S1-P1_nuclease"/>
    <property type="match status" value="1"/>
</dbReference>
<keyword evidence="4" id="KW-0255">Endonuclease</keyword>
<keyword evidence="5" id="KW-0378">Hydrolase</keyword>
<keyword evidence="6" id="KW-1015">Disulfide bond</keyword>
<proteinExistence type="inferred from homology"/>
<dbReference type="PANTHER" id="PTHR33146">
    <property type="entry name" value="ENDONUCLEASE 4"/>
    <property type="match status" value="1"/>
</dbReference>
<dbReference type="GO" id="GO:0046872">
    <property type="term" value="F:metal ion binding"/>
    <property type="evidence" value="ECO:0007669"/>
    <property type="project" value="UniProtKB-KW"/>
</dbReference>
<dbReference type="AlphaFoldDB" id="A0A6A6TUY9"/>
<dbReference type="Gene3D" id="1.10.575.10">
    <property type="entry name" value="P1 Nuclease"/>
    <property type="match status" value="1"/>
</dbReference>
<dbReference type="Proteomes" id="UP000799302">
    <property type="component" value="Unassembled WGS sequence"/>
</dbReference>
<evidence type="ECO:0000256" key="1">
    <source>
        <dbReference type="ARBA" id="ARBA00009547"/>
    </source>
</evidence>
<evidence type="ECO:0000313" key="10">
    <source>
        <dbReference type="Proteomes" id="UP000799302"/>
    </source>
</evidence>
<dbReference type="GO" id="GO:0004519">
    <property type="term" value="F:endonuclease activity"/>
    <property type="evidence" value="ECO:0007669"/>
    <property type="project" value="UniProtKB-KW"/>
</dbReference>
<evidence type="ECO:0000256" key="5">
    <source>
        <dbReference type="ARBA" id="ARBA00022801"/>
    </source>
</evidence>
<gene>
    <name evidence="9" type="ORF">BT63DRAFT_430455</name>
</gene>
<protein>
    <submittedName>
        <fullName evidence="9">S1/P1 nuclease</fullName>
    </submittedName>
</protein>
<keyword evidence="2" id="KW-0540">Nuclease</keyword>
<evidence type="ECO:0000256" key="2">
    <source>
        <dbReference type="ARBA" id="ARBA00022722"/>
    </source>
</evidence>
<name>A0A6A6TUY9_9PEZI</name>
<keyword evidence="10" id="KW-1185">Reference proteome</keyword>
<dbReference type="InterPro" id="IPR003154">
    <property type="entry name" value="S1/P1nuclease"/>
</dbReference>
<keyword evidence="8" id="KW-0732">Signal</keyword>
<dbReference type="CDD" id="cd11010">
    <property type="entry name" value="S1-P1_nuclease"/>
    <property type="match status" value="1"/>
</dbReference>
<feature type="chain" id="PRO_5025589309" evidence="8">
    <location>
        <begin position="20"/>
        <end position="310"/>
    </location>
</feature>
<evidence type="ECO:0000256" key="8">
    <source>
        <dbReference type="SAM" id="SignalP"/>
    </source>
</evidence>
<sequence length="310" mass="34941">MRISSVAFGVSCLLSQAFAWGEVGHRTVAYVAYRYLSLNTQVYVDNILNYHDGRDIGDAAIWPDQIKYGRPYTAPWHYIDARDSPPTLCGLNYPADCGDKESDGCIITALHNYTTLFMDPKTHPLTRQEALKYVIHFIGDIHQPLHTEDAFRGGNEIPVCFRKACSHHNLHSVWDRDIVHKLVGIPTAATHEQETKAAKDWADRLVGVDANLSLLKAECDDVVDPDQCSLAWARESNAWICKYVMKPGLEWLSSNDLSLEYFDGAVPIVEYQVKMGGIRLAAWLEAMIARAQSMQSARKGTQHVLREMEF</sequence>
<dbReference type="GO" id="GO:0016788">
    <property type="term" value="F:hydrolase activity, acting on ester bonds"/>
    <property type="evidence" value="ECO:0007669"/>
    <property type="project" value="InterPro"/>
</dbReference>
<reference evidence="9" key="1">
    <citation type="journal article" date="2020" name="Stud. Mycol.">
        <title>101 Dothideomycetes genomes: a test case for predicting lifestyles and emergence of pathogens.</title>
        <authorList>
            <person name="Haridas S."/>
            <person name="Albert R."/>
            <person name="Binder M."/>
            <person name="Bloem J."/>
            <person name="Labutti K."/>
            <person name="Salamov A."/>
            <person name="Andreopoulos B."/>
            <person name="Baker S."/>
            <person name="Barry K."/>
            <person name="Bills G."/>
            <person name="Bluhm B."/>
            <person name="Cannon C."/>
            <person name="Castanera R."/>
            <person name="Culley D."/>
            <person name="Daum C."/>
            <person name="Ezra D."/>
            <person name="Gonzalez J."/>
            <person name="Henrissat B."/>
            <person name="Kuo A."/>
            <person name="Liang C."/>
            <person name="Lipzen A."/>
            <person name="Lutzoni F."/>
            <person name="Magnuson J."/>
            <person name="Mondo S."/>
            <person name="Nolan M."/>
            <person name="Ohm R."/>
            <person name="Pangilinan J."/>
            <person name="Park H.-J."/>
            <person name="Ramirez L."/>
            <person name="Alfaro M."/>
            <person name="Sun H."/>
            <person name="Tritt A."/>
            <person name="Yoshinaga Y."/>
            <person name="Zwiers L.-H."/>
            <person name="Turgeon B."/>
            <person name="Goodwin S."/>
            <person name="Spatafora J."/>
            <person name="Crous P."/>
            <person name="Grigoriev I."/>
        </authorList>
    </citation>
    <scope>NUCLEOTIDE SEQUENCE</scope>
    <source>
        <strain evidence="9">CBS 115976</strain>
    </source>
</reference>
<dbReference type="InterPro" id="IPR008947">
    <property type="entry name" value="PLipase_C/P1_nuclease_dom_sf"/>
</dbReference>
<keyword evidence="3" id="KW-0479">Metal-binding</keyword>
<feature type="signal peptide" evidence="8">
    <location>
        <begin position="1"/>
        <end position="19"/>
    </location>
</feature>
<evidence type="ECO:0000256" key="7">
    <source>
        <dbReference type="ARBA" id="ARBA00023180"/>
    </source>
</evidence>
<evidence type="ECO:0000256" key="3">
    <source>
        <dbReference type="ARBA" id="ARBA00022723"/>
    </source>
</evidence>
<dbReference type="EMBL" id="MU004246">
    <property type="protein sequence ID" value="KAF2663266.1"/>
    <property type="molecule type" value="Genomic_DNA"/>
</dbReference>
<evidence type="ECO:0000313" key="9">
    <source>
        <dbReference type="EMBL" id="KAF2663266.1"/>
    </source>
</evidence>
<dbReference type="GO" id="GO:0006308">
    <property type="term" value="P:DNA catabolic process"/>
    <property type="evidence" value="ECO:0007669"/>
    <property type="project" value="InterPro"/>
</dbReference>
<accession>A0A6A6TUY9</accession>
<comment type="similarity">
    <text evidence="1">Belongs to the nuclease type I family.</text>
</comment>
<dbReference type="SUPFAM" id="SSF48537">
    <property type="entry name" value="Phospholipase C/P1 nuclease"/>
    <property type="match status" value="1"/>
</dbReference>
<dbReference type="OrthoDB" id="441446at2759"/>
<dbReference type="PANTHER" id="PTHR33146:SF26">
    <property type="entry name" value="ENDONUCLEASE 4"/>
    <property type="match status" value="1"/>
</dbReference>
<keyword evidence="7" id="KW-0325">Glycoprotein</keyword>
<evidence type="ECO:0000256" key="6">
    <source>
        <dbReference type="ARBA" id="ARBA00023157"/>
    </source>
</evidence>
<dbReference type="GO" id="GO:0003676">
    <property type="term" value="F:nucleic acid binding"/>
    <property type="evidence" value="ECO:0007669"/>
    <property type="project" value="InterPro"/>
</dbReference>